<evidence type="ECO:0008006" key="3">
    <source>
        <dbReference type="Google" id="ProtNLM"/>
    </source>
</evidence>
<accession>A0ABZ0ZXJ6</accession>
<sequence length="278" mass="29533">MLGVPPGPTTTVLGCPVVEGPTPPPWEAAVDTGYFVADHDRALVRQDDASLYVAHGTEVVIDVPPEQRPAYDFLVYSIALRLLLLQRGRFTLHATLVESPDGRAVAITGPGTVGKTTTAVALAQRGWSFVCDDIVGATAGPDGVTAHPYPRPLHASDELASRLGVDPAIGRELPGASKRVYAVASDTTPRPLAAIVRVDLSDHDHVAVRRQPLLEALPMLAVLSDSAELCQLPPYRAPFLSWLSELLTHVPVIEVVRPQHGASVDAVADAVEAAIRDL</sequence>
<protein>
    <recommendedName>
        <fullName evidence="3">HPr kinase/phosphorylase C-terminal domain-containing protein</fullName>
    </recommendedName>
</protein>
<dbReference type="InterPro" id="IPR027417">
    <property type="entry name" value="P-loop_NTPase"/>
</dbReference>
<evidence type="ECO:0000313" key="1">
    <source>
        <dbReference type="EMBL" id="WQQ28546.1"/>
    </source>
</evidence>
<dbReference type="Proteomes" id="UP001327225">
    <property type="component" value="Chromosome"/>
</dbReference>
<gene>
    <name evidence="1" type="ORF">SHK19_09990</name>
</gene>
<dbReference type="EMBL" id="CP141059">
    <property type="protein sequence ID" value="WQQ28546.1"/>
    <property type="molecule type" value="Genomic_DNA"/>
</dbReference>
<evidence type="ECO:0000313" key="2">
    <source>
        <dbReference type="Proteomes" id="UP001327225"/>
    </source>
</evidence>
<reference evidence="2" key="1">
    <citation type="submission" date="2023-12" db="EMBL/GenBank/DDBJ databases">
        <title>Novel species in genus Nocardioides.</title>
        <authorList>
            <person name="Zhou H."/>
        </authorList>
    </citation>
    <scope>NUCLEOTIDE SEQUENCE [LARGE SCALE GENOMIC DNA]</scope>
    <source>
        <strain evidence="2">HM61</strain>
    </source>
</reference>
<keyword evidence="2" id="KW-1185">Reference proteome</keyword>
<dbReference type="RefSeq" id="WP_322938558.1">
    <property type="nucleotide sequence ID" value="NZ_CP141059.1"/>
</dbReference>
<organism evidence="1 2">
    <name type="scientific">Nocardioides bizhenqiangii</name>
    <dbReference type="NCBI Taxonomy" id="3095076"/>
    <lineage>
        <taxon>Bacteria</taxon>
        <taxon>Bacillati</taxon>
        <taxon>Actinomycetota</taxon>
        <taxon>Actinomycetes</taxon>
        <taxon>Propionibacteriales</taxon>
        <taxon>Nocardioidaceae</taxon>
        <taxon>Nocardioides</taxon>
    </lineage>
</organism>
<proteinExistence type="predicted"/>
<name>A0ABZ0ZXJ6_9ACTN</name>
<dbReference type="SUPFAM" id="SSF53795">
    <property type="entry name" value="PEP carboxykinase-like"/>
    <property type="match status" value="1"/>
</dbReference>
<dbReference type="Gene3D" id="3.40.50.300">
    <property type="entry name" value="P-loop containing nucleotide triphosphate hydrolases"/>
    <property type="match status" value="1"/>
</dbReference>